<keyword evidence="2" id="KW-1185">Reference proteome</keyword>
<dbReference type="Proteomes" id="UP001153331">
    <property type="component" value="Unassembled WGS sequence"/>
</dbReference>
<name>A0ACC2I2Q3_9PLEO</name>
<proteinExistence type="predicted"/>
<dbReference type="EMBL" id="JAPHNI010000633">
    <property type="protein sequence ID" value="KAJ8109274.1"/>
    <property type="molecule type" value="Genomic_DNA"/>
</dbReference>
<accession>A0ACC2I2Q3</accession>
<evidence type="ECO:0000313" key="2">
    <source>
        <dbReference type="Proteomes" id="UP001153331"/>
    </source>
</evidence>
<organism evidence="1 2">
    <name type="scientific">Boeremia exigua</name>
    <dbReference type="NCBI Taxonomy" id="749465"/>
    <lineage>
        <taxon>Eukaryota</taxon>
        <taxon>Fungi</taxon>
        <taxon>Dikarya</taxon>
        <taxon>Ascomycota</taxon>
        <taxon>Pezizomycotina</taxon>
        <taxon>Dothideomycetes</taxon>
        <taxon>Pleosporomycetidae</taxon>
        <taxon>Pleosporales</taxon>
        <taxon>Pleosporineae</taxon>
        <taxon>Didymellaceae</taxon>
        <taxon>Boeremia</taxon>
    </lineage>
</organism>
<gene>
    <name evidence="1" type="ORF">OPT61_g7583</name>
</gene>
<comment type="caution">
    <text evidence="1">The sequence shown here is derived from an EMBL/GenBank/DDBJ whole genome shotgun (WGS) entry which is preliminary data.</text>
</comment>
<evidence type="ECO:0000313" key="1">
    <source>
        <dbReference type="EMBL" id="KAJ8109274.1"/>
    </source>
</evidence>
<protein>
    <submittedName>
        <fullName evidence="1">Uncharacterized protein</fullName>
    </submittedName>
</protein>
<sequence>MSSTVPSLRDITVKNAVKHFKSGTLTSAHLVRAYLSRIVEIDDEFNSVIETNPDALTAAQAQDAERAIGNIKSPLQGLPILLKDNIPTLDNTDTTCGSLALVGAKPKQEAAVVTALRKAGFVILGKANMAQWVGFRSTSGCSGWSARGGQTYGPFVRGSKASGSSSGSAVATALGLCFAAIGTETCYSIVSPAEKSGIVGYKPTKDLIPSEGIIYASKTQDTVGLLTRTVEDAVQITSLLIVNSGNHSTLRNLSIEKQQRFLNDLPKAIHSKETSLAGIRLGLPLDLIRSENPPECKLEAFGRALFRMETRGAKVVNNVIVQGWCEYEALTQEEKQVVLDTDMKLAIEDYLVNLETNPHNIKSLQHLIDFTKTHPEEEYPTRNAVGLERAQATDPNGDLYLRMVEKDRFFAECIQNTLDRYECDVLLIPTLSTTLQTFAAKAGSPVISVPIGIYPDKSPVEIDSKNGLIASAPGIPLSVFVFGRAYDDPSVLKIGHAIELAMRFPLNPASYRAPRGLSIDLNIRSDLREFSFVLDLVFTWEAPFARLRVFLVQLGAAALR</sequence>
<reference evidence="1" key="1">
    <citation type="submission" date="2022-11" db="EMBL/GenBank/DDBJ databases">
        <title>Genome Sequence of Boeremia exigua.</title>
        <authorList>
            <person name="Buettner E."/>
        </authorList>
    </citation>
    <scope>NUCLEOTIDE SEQUENCE</scope>
    <source>
        <strain evidence="1">CU02</strain>
    </source>
</reference>